<gene>
    <name evidence="2" type="ORF">BN1708_017124</name>
</gene>
<accession>A0A0G4KNV6</accession>
<dbReference type="Proteomes" id="UP000044602">
    <property type="component" value="Unassembled WGS sequence"/>
</dbReference>
<reference evidence="2 3" key="1">
    <citation type="submission" date="2015-05" db="EMBL/GenBank/DDBJ databases">
        <authorList>
            <person name="Wang D.B."/>
            <person name="Wang M."/>
        </authorList>
    </citation>
    <scope>NUCLEOTIDE SEQUENCE [LARGE SCALE GENOMIC DNA]</scope>
    <source>
        <strain evidence="2">VL1</strain>
    </source>
</reference>
<evidence type="ECO:0000313" key="2">
    <source>
        <dbReference type="EMBL" id="CRK11356.1"/>
    </source>
</evidence>
<dbReference type="AlphaFoldDB" id="A0A0G4KNV6"/>
<evidence type="ECO:0000313" key="3">
    <source>
        <dbReference type="Proteomes" id="UP000044602"/>
    </source>
</evidence>
<feature type="non-terminal residue" evidence="2">
    <location>
        <position position="50"/>
    </location>
</feature>
<keyword evidence="3" id="KW-1185">Reference proteome</keyword>
<organism evidence="2 3">
    <name type="scientific">Verticillium longisporum</name>
    <name type="common">Verticillium dahliae var. longisporum</name>
    <dbReference type="NCBI Taxonomy" id="100787"/>
    <lineage>
        <taxon>Eukaryota</taxon>
        <taxon>Fungi</taxon>
        <taxon>Dikarya</taxon>
        <taxon>Ascomycota</taxon>
        <taxon>Pezizomycotina</taxon>
        <taxon>Sordariomycetes</taxon>
        <taxon>Hypocreomycetidae</taxon>
        <taxon>Glomerellales</taxon>
        <taxon>Plectosphaerellaceae</taxon>
        <taxon>Verticillium</taxon>
    </lineage>
</organism>
<feature type="region of interest" description="Disordered" evidence="1">
    <location>
        <begin position="1"/>
        <end position="50"/>
    </location>
</feature>
<protein>
    <submittedName>
        <fullName evidence="2">Uncharacterized protein</fullName>
    </submittedName>
</protein>
<feature type="compositionally biased region" description="Low complexity" evidence="1">
    <location>
        <begin position="8"/>
        <end position="50"/>
    </location>
</feature>
<name>A0A0G4KNV6_VERLO</name>
<evidence type="ECO:0000256" key="1">
    <source>
        <dbReference type="SAM" id="MobiDB-lite"/>
    </source>
</evidence>
<proteinExistence type="predicted"/>
<dbReference type="EMBL" id="CVQH01002869">
    <property type="protein sequence ID" value="CRK11356.1"/>
    <property type="molecule type" value="Genomic_DNA"/>
</dbReference>
<sequence>MQTPSLPSAAATSSSRAEVPRTPRTRSSSTTAAALLPSMASPSSTPASFT</sequence>